<evidence type="ECO:0000256" key="2">
    <source>
        <dbReference type="ARBA" id="ARBA00022722"/>
    </source>
</evidence>
<dbReference type="Proteomes" id="UP000285780">
    <property type="component" value="Unassembled WGS sequence"/>
</dbReference>
<evidence type="ECO:0000256" key="1">
    <source>
        <dbReference type="ARBA" id="ARBA00006429"/>
    </source>
</evidence>
<dbReference type="PANTHER" id="PTHR33607">
    <property type="entry name" value="ENDONUCLEASE-1"/>
    <property type="match status" value="1"/>
</dbReference>
<sequence>MKKVIGLIAMLALFINCGGSDSEVIPPKEEKVVAVNDSYEVTEDTASELNFLSNDTYTQGSIEVSFPTTSNENGIIVQTNNKITYTPAKSFVGADSFTYTICSTKEEDKCATATVSITVVDQGNPEAKDDVYTTQKNTEITISNFLENDSLIDDAQLDAINSSNANGSVTLNSNGTITYIPQADFVGNDTFTYTICDDDATKSCSTATITIKVEEPSNNAGSFNIPSELAEYYKNTDFNLTGNALREELATTIISTHTTNLSYTPGVWDVLKQSDLDPTDNSKVVLIYGYDDNDGNYVTDRTRSKDANGGTQGTDWNREHVYAKGLGTPTFTNTSAPGSDAHHLRPSDVKFNNDRSSKKFAAGSGNAGDVSGNWYPGDEWKGDVARMMMYMYLRYGSQCLPKNVAVGSVVASDSNMVALLLQWNAEDPVSDLEIQRNNVVANAQGNRNPFIDNPYLATLIWNGSEADNTWK</sequence>
<organism evidence="4 5">
    <name type="scientific">Tenacibaculum lutimaris</name>
    <dbReference type="NCBI Taxonomy" id="285258"/>
    <lineage>
        <taxon>Bacteria</taxon>
        <taxon>Pseudomonadati</taxon>
        <taxon>Bacteroidota</taxon>
        <taxon>Flavobacteriia</taxon>
        <taxon>Flavobacteriales</taxon>
        <taxon>Flavobacteriaceae</taxon>
        <taxon>Tenacibaculum</taxon>
    </lineage>
</organism>
<keyword evidence="4" id="KW-0255">Endonuclease</keyword>
<gene>
    <name evidence="4" type="ORF">C8N26_0485</name>
</gene>
<dbReference type="Gene3D" id="2.60.40.3440">
    <property type="match status" value="2"/>
</dbReference>
<evidence type="ECO:0000313" key="5">
    <source>
        <dbReference type="Proteomes" id="UP000285780"/>
    </source>
</evidence>
<dbReference type="InterPro" id="IPR044925">
    <property type="entry name" value="His-Me_finger_sf"/>
</dbReference>
<name>A0A420E4N0_9FLAO</name>
<protein>
    <submittedName>
        <fullName evidence="4">Endonuclease I</fullName>
    </submittedName>
</protein>
<reference evidence="4 5" key="1">
    <citation type="submission" date="2018-09" db="EMBL/GenBank/DDBJ databases">
        <title>Genomic Encyclopedia of Archaeal and Bacterial Type Strains, Phase II (KMG-II): from individual species to whole genera.</title>
        <authorList>
            <person name="Goeker M."/>
        </authorList>
    </citation>
    <scope>NUCLEOTIDE SEQUENCE [LARGE SCALE GENOMIC DNA]</scope>
    <source>
        <strain evidence="4 5">DSM 16505</strain>
    </source>
</reference>
<dbReference type="SUPFAM" id="SSF54060">
    <property type="entry name" value="His-Me finger endonucleases"/>
    <property type="match status" value="1"/>
</dbReference>
<accession>A0A420E4N0</accession>
<dbReference type="InterPro" id="IPR007346">
    <property type="entry name" value="Endonuclease-I"/>
</dbReference>
<keyword evidence="2" id="KW-0540">Nuclease</keyword>
<comment type="caution">
    <text evidence="4">The sequence shown here is derived from an EMBL/GenBank/DDBJ whole genome shotgun (WGS) entry which is preliminary data.</text>
</comment>
<keyword evidence="3" id="KW-0378">Hydrolase</keyword>
<evidence type="ECO:0000256" key="3">
    <source>
        <dbReference type="ARBA" id="ARBA00022801"/>
    </source>
</evidence>
<dbReference type="GO" id="GO:0004519">
    <property type="term" value="F:endonuclease activity"/>
    <property type="evidence" value="ECO:0007669"/>
    <property type="project" value="UniProtKB-KW"/>
</dbReference>
<evidence type="ECO:0000313" key="4">
    <source>
        <dbReference type="EMBL" id="RKF05085.1"/>
    </source>
</evidence>
<dbReference type="GO" id="GO:0016787">
    <property type="term" value="F:hydrolase activity"/>
    <property type="evidence" value="ECO:0007669"/>
    <property type="project" value="UniProtKB-KW"/>
</dbReference>
<comment type="similarity">
    <text evidence="1">Belongs to the EndA/NucM nuclease family.</text>
</comment>
<dbReference type="AlphaFoldDB" id="A0A420E4N0"/>
<dbReference type="EMBL" id="RAQM01000006">
    <property type="protein sequence ID" value="RKF05085.1"/>
    <property type="molecule type" value="Genomic_DNA"/>
</dbReference>
<keyword evidence="5" id="KW-1185">Reference proteome</keyword>
<dbReference type="PANTHER" id="PTHR33607:SF2">
    <property type="entry name" value="ENDONUCLEASE-1"/>
    <property type="match status" value="1"/>
</dbReference>
<proteinExistence type="inferred from homology"/>
<dbReference type="RefSeq" id="WP_170141617.1">
    <property type="nucleotide sequence ID" value="NZ_RAQM01000006.1"/>
</dbReference>
<dbReference type="Pfam" id="PF17963">
    <property type="entry name" value="Big_9"/>
    <property type="match status" value="2"/>
</dbReference>
<dbReference type="Pfam" id="PF04231">
    <property type="entry name" value="Endonuclease_1"/>
    <property type="match status" value="1"/>
</dbReference>